<dbReference type="GO" id="GO:0016301">
    <property type="term" value="F:kinase activity"/>
    <property type="evidence" value="ECO:0007669"/>
    <property type="project" value="UniProtKB-KW"/>
</dbReference>
<evidence type="ECO:0000313" key="10">
    <source>
        <dbReference type="EMBL" id="KRK38613.1"/>
    </source>
</evidence>
<dbReference type="RefSeq" id="WP_056946077.1">
    <property type="nucleotide sequence ID" value="NZ_AZCV01000001.1"/>
</dbReference>
<reference evidence="10 11" key="1">
    <citation type="journal article" date="2015" name="Genome Announc.">
        <title>Expanding the biotechnology potential of lactobacilli through comparative genomics of 213 strains and associated genera.</title>
        <authorList>
            <person name="Sun Z."/>
            <person name="Harris H.M."/>
            <person name="McCann A."/>
            <person name="Guo C."/>
            <person name="Argimon S."/>
            <person name="Zhang W."/>
            <person name="Yang X."/>
            <person name="Jeffery I.B."/>
            <person name="Cooney J.C."/>
            <person name="Kagawa T.F."/>
            <person name="Liu W."/>
            <person name="Song Y."/>
            <person name="Salvetti E."/>
            <person name="Wrobel A."/>
            <person name="Rasinkangas P."/>
            <person name="Parkhill J."/>
            <person name="Rea M.C."/>
            <person name="O'Sullivan O."/>
            <person name="Ritari J."/>
            <person name="Douillard F.P."/>
            <person name="Paul Ross R."/>
            <person name="Yang R."/>
            <person name="Briner A.E."/>
            <person name="Felis G.E."/>
            <person name="de Vos W.M."/>
            <person name="Barrangou R."/>
            <person name="Klaenhammer T.R."/>
            <person name="Caufield P.W."/>
            <person name="Cui Y."/>
            <person name="Zhang H."/>
            <person name="O'Toole P.W."/>
        </authorList>
    </citation>
    <scope>NUCLEOTIDE SEQUENCE [LARGE SCALE GENOMIC DNA]</scope>
    <source>
        <strain evidence="10 11">DSM 20534</strain>
    </source>
</reference>
<evidence type="ECO:0000256" key="6">
    <source>
        <dbReference type="ARBA" id="ARBA00022840"/>
    </source>
</evidence>
<name>A0A0R1GWW5_9LACO</name>
<evidence type="ECO:0000256" key="7">
    <source>
        <dbReference type="ARBA" id="ARBA00023209"/>
    </source>
</evidence>
<keyword evidence="8" id="KW-1208">Phospholipid metabolism</keyword>
<evidence type="ECO:0000313" key="11">
    <source>
        <dbReference type="Proteomes" id="UP000050909"/>
    </source>
</evidence>
<dbReference type="SUPFAM" id="SSF111331">
    <property type="entry name" value="NAD kinase/diacylglycerol kinase-like"/>
    <property type="match status" value="1"/>
</dbReference>
<keyword evidence="7" id="KW-0444">Lipid biosynthesis</keyword>
<evidence type="ECO:0000256" key="5">
    <source>
        <dbReference type="ARBA" id="ARBA00022777"/>
    </source>
</evidence>
<dbReference type="GO" id="GO:0008654">
    <property type="term" value="P:phospholipid biosynthetic process"/>
    <property type="evidence" value="ECO:0007669"/>
    <property type="project" value="UniProtKB-KW"/>
</dbReference>
<keyword evidence="5 10" id="KW-0418">Kinase</keyword>
<comment type="caution">
    <text evidence="10">The sequence shown here is derived from an EMBL/GenBank/DDBJ whole genome shotgun (WGS) entry which is preliminary data.</text>
</comment>
<dbReference type="PATRIC" id="fig|1423722.3.peg.304"/>
<feature type="domain" description="DAGKc" evidence="9">
    <location>
        <begin position="1"/>
        <end position="139"/>
    </location>
</feature>
<dbReference type="Gene3D" id="2.60.200.40">
    <property type="match status" value="1"/>
</dbReference>
<dbReference type="GO" id="GO:0005524">
    <property type="term" value="F:ATP binding"/>
    <property type="evidence" value="ECO:0007669"/>
    <property type="project" value="UniProtKB-KW"/>
</dbReference>
<proteinExistence type="inferred from homology"/>
<dbReference type="SMART" id="SM00046">
    <property type="entry name" value="DAGKc"/>
    <property type="match status" value="1"/>
</dbReference>
<gene>
    <name evidence="10" type="ORF">FC62_GL000300</name>
</gene>
<dbReference type="InterPro" id="IPR050187">
    <property type="entry name" value="Lipid_Phosphate_FormReg"/>
</dbReference>
<keyword evidence="3" id="KW-0808">Transferase</keyword>
<dbReference type="PANTHER" id="PTHR12358:SF54">
    <property type="entry name" value="SPHINGOSINE KINASE RELATED PROTEIN"/>
    <property type="match status" value="1"/>
</dbReference>
<dbReference type="Proteomes" id="UP000050909">
    <property type="component" value="Unassembled WGS sequence"/>
</dbReference>
<keyword evidence="7" id="KW-0443">Lipid metabolism</keyword>
<dbReference type="AlphaFoldDB" id="A0A0R1GWW5"/>
<keyword evidence="6" id="KW-0067">ATP-binding</keyword>
<evidence type="ECO:0000256" key="2">
    <source>
        <dbReference type="ARBA" id="ARBA00005983"/>
    </source>
</evidence>
<evidence type="ECO:0000259" key="9">
    <source>
        <dbReference type="PROSITE" id="PS50146"/>
    </source>
</evidence>
<organism evidence="10 11">
    <name type="scientific">Amylolactobacillus amylotrophicus DSM 20534</name>
    <dbReference type="NCBI Taxonomy" id="1423722"/>
    <lineage>
        <taxon>Bacteria</taxon>
        <taxon>Bacillati</taxon>
        <taxon>Bacillota</taxon>
        <taxon>Bacilli</taxon>
        <taxon>Lactobacillales</taxon>
        <taxon>Lactobacillaceae</taxon>
        <taxon>Amylolactobacillus</taxon>
    </lineage>
</organism>
<dbReference type="Gene3D" id="3.40.50.10330">
    <property type="entry name" value="Probable inorganic polyphosphate/atp-NAD kinase, domain 1"/>
    <property type="match status" value="1"/>
</dbReference>
<dbReference type="Pfam" id="PF00781">
    <property type="entry name" value="DAGK_cat"/>
    <property type="match status" value="1"/>
</dbReference>
<accession>A0A0R1GWW5</accession>
<keyword evidence="4" id="KW-0547">Nucleotide-binding</keyword>
<dbReference type="NCBIfam" id="TIGR00147">
    <property type="entry name" value="YegS/Rv2252/BmrU family lipid kinase"/>
    <property type="match status" value="1"/>
</dbReference>
<keyword evidence="11" id="KW-1185">Reference proteome</keyword>
<evidence type="ECO:0000256" key="4">
    <source>
        <dbReference type="ARBA" id="ARBA00022741"/>
    </source>
</evidence>
<dbReference type="InterPro" id="IPR001206">
    <property type="entry name" value="Diacylglycerol_kinase_cat_dom"/>
</dbReference>
<dbReference type="PANTHER" id="PTHR12358">
    <property type="entry name" value="SPHINGOSINE KINASE"/>
    <property type="match status" value="1"/>
</dbReference>
<comment type="cofactor">
    <cofactor evidence="1">
        <name>Mg(2+)</name>
        <dbReference type="ChEBI" id="CHEBI:18420"/>
    </cofactor>
</comment>
<dbReference type="InterPro" id="IPR005218">
    <property type="entry name" value="Diacylglycerol/lipid_kinase"/>
</dbReference>
<comment type="similarity">
    <text evidence="2">Belongs to the diacylglycerol/lipid kinase family.</text>
</comment>
<evidence type="ECO:0000256" key="3">
    <source>
        <dbReference type="ARBA" id="ARBA00022679"/>
    </source>
</evidence>
<dbReference type="Pfam" id="PF19279">
    <property type="entry name" value="YegS_C"/>
    <property type="match status" value="1"/>
</dbReference>
<dbReference type="PROSITE" id="PS50146">
    <property type="entry name" value="DAGK"/>
    <property type="match status" value="1"/>
</dbReference>
<evidence type="ECO:0000256" key="1">
    <source>
        <dbReference type="ARBA" id="ARBA00001946"/>
    </source>
</evidence>
<dbReference type="InterPro" id="IPR016064">
    <property type="entry name" value="NAD/diacylglycerol_kinase_sf"/>
</dbReference>
<dbReference type="InterPro" id="IPR045540">
    <property type="entry name" value="YegS/DAGK_C"/>
</dbReference>
<dbReference type="InterPro" id="IPR017438">
    <property type="entry name" value="ATP-NAD_kinase_N"/>
</dbReference>
<dbReference type="EMBL" id="AZCV01000001">
    <property type="protein sequence ID" value="KRK38613.1"/>
    <property type="molecule type" value="Genomic_DNA"/>
</dbReference>
<keyword evidence="7" id="KW-0594">Phospholipid biosynthesis</keyword>
<sequence>MTQKTVHILLNPTAGSGIANNNFETIEHYLTAKKIDFDVTTSEFAGNMINLARIKANQVQNNPHELIVVIGGDGTFNQAVNGIKQSHYQETPIAFLPSGTGNDFARAIPLEVDLERALDKILDSPTVTKTDLGFYRDLNHNESHYFINNLGIGFDAQVVSLTNNSVLRKWLNKIYLGKFSYGINVIRTLMSQSTFEVTVRTAIRQKSFFNAYLVTTTNHPYFGGGIPLYPQANAFNKQLATVVVEKPSLPKFIYLFYLMMKNGEHVNSEYFHVFEADKIIVNSKSLQFGQMDGEELGSRAFELEFSVDSFNLLH</sequence>
<protein>
    <submittedName>
        <fullName evidence="10">Diacylglycerol kinase family protein</fullName>
    </submittedName>
</protein>
<evidence type="ECO:0000256" key="8">
    <source>
        <dbReference type="ARBA" id="ARBA00023264"/>
    </source>
</evidence>